<reference evidence="1" key="1">
    <citation type="submission" date="2020-11" db="EMBL/GenBank/DDBJ databases">
        <authorList>
            <person name="Tran Van P."/>
        </authorList>
    </citation>
    <scope>NUCLEOTIDE SEQUENCE</scope>
</reference>
<gene>
    <name evidence="1" type="ORF">CTOB1V02_LOCUS13398</name>
</gene>
<dbReference type="Gene3D" id="3.30.460.10">
    <property type="entry name" value="Beta Polymerase, domain 2"/>
    <property type="match status" value="1"/>
</dbReference>
<dbReference type="EMBL" id="OB673575">
    <property type="protein sequence ID" value="CAD7235583.1"/>
    <property type="molecule type" value="Genomic_DNA"/>
</dbReference>
<protein>
    <submittedName>
        <fullName evidence="1">Uncharacterized protein</fullName>
    </submittedName>
</protein>
<proteinExistence type="predicted"/>
<dbReference type="InterPro" id="IPR041633">
    <property type="entry name" value="Polbeta"/>
</dbReference>
<dbReference type="Pfam" id="PF18765">
    <property type="entry name" value="Polbeta"/>
    <property type="match status" value="1"/>
</dbReference>
<name>A0A7R8ZT59_9CRUS</name>
<evidence type="ECO:0000313" key="1">
    <source>
        <dbReference type="EMBL" id="CAD7235583.1"/>
    </source>
</evidence>
<sequence>MVLVRRRPRPERKSMTLDLSPLKNAIARLEEGWAVYQRDTSQSLIRDGLIQRFEFTYEIAHKTLKRYLEQSAADPTRYDTMTFQDLIRRDVDIDPAQWAIIQTILQRHVPHNAVWAFGSRVTGKAKPYSDLDLAVITETPLPLRVRSALIEELSESDLPWKVDVIDWSTTSEAFQRIIKQNRVVLQEAGN</sequence>
<dbReference type="OrthoDB" id="407432at2759"/>
<dbReference type="InterPro" id="IPR010235">
    <property type="entry name" value="HepT"/>
</dbReference>
<dbReference type="Gene3D" id="1.20.120.330">
    <property type="entry name" value="Nucleotidyltransferases domain 2"/>
    <property type="match status" value="1"/>
</dbReference>
<accession>A0A7R8ZT59</accession>
<dbReference type="InterPro" id="IPR043519">
    <property type="entry name" value="NT_sf"/>
</dbReference>
<dbReference type="SUPFAM" id="SSF81593">
    <property type="entry name" value="Nucleotidyltransferase substrate binding subunit/domain"/>
    <property type="match status" value="1"/>
</dbReference>
<dbReference type="CDD" id="cd05403">
    <property type="entry name" value="NT_KNTase_like"/>
    <property type="match status" value="1"/>
</dbReference>
<dbReference type="SUPFAM" id="SSF81301">
    <property type="entry name" value="Nucleotidyltransferase"/>
    <property type="match status" value="1"/>
</dbReference>
<dbReference type="AlphaFoldDB" id="A0A7R8ZT59"/>
<organism evidence="1">
    <name type="scientific">Cyprideis torosa</name>
    <dbReference type="NCBI Taxonomy" id="163714"/>
    <lineage>
        <taxon>Eukaryota</taxon>
        <taxon>Metazoa</taxon>
        <taxon>Ecdysozoa</taxon>
        <taxon>Arthropoda</taxon>
        <taxon>Crustacea</taxon>
        <taxon>Oligostraca</taxon>
        <taxon>Ostracoda</taxon>
        <taxon>Podocopa</taxon>
        <taxon>Podocopida</taxon>
        <taxon>Cytherocopina</taxon>
        <taxon>Cytheroidea</taxon>
        <taxon>Cytherideidae</taxon>
        <taxon>Cyprideis</taxon>
    </lineage>
</organism>
<dbReference type="Pfam" id="PF08780">
    <property type="entry name" value="NTase_sub_bind"/>
    <property type="match status" value="1"/>
</dbReference>